<dbReference type="Pfam" id="PF05199">
    <property type="entry name" value="GMC_oxred_C"/>
    <property type="match status" value="1"/>
</dbReference>
<dbReference type="InterPro" id="IPR000172">
    <property type="entry name" value="GMC_OxRdtase_N"/>
</dbReference>
<dbReference type="RefSeq" id="WP_201846298.1">
    <property type="nucleotide sequence ID" value="NZ_JAERRG010000001.1"/>
</dbReference>
<name>A0ABS1PER6_9ACTN</name>
<evidence type="ECO:0000313" key="8">
    <source>
        <dbReference type="Proteomes" id="UP000621510"/>
    </source>
</evidence>
<dbReference type="Pfam" id="PF13450">
    <property type="entry name" value="NAD_binding_8"/>
    <property type="match status" value="1"/>
</dbReference>
<dbReference type="SUPFAM" id="SSF54373">
    <property type="entry name" value="FAD-linked reductases, C-terminal domain"/>
    <property type="match status" value="1"/>
</dbReference>
<dbReference type="PANTHER" id="PTHR46056:SF12">
    <property type="entry name" value="LONG-CHAIN-ALCOHOL OXIDASE"/>
    <property type="match status" value="1"/>
</dbReference>
<evidence type="ECO:0000256" key="1">
    <source>
        <dbReference type="ARBA" id="ARBA00010790"/>
    </source>
</evidence>
<gene>
    <name evidence="7" type="ORF">JK364_00340</name>
</gene>
<organism evidence="7 8">
    <name type="scientific">Streptomyces endocoffeicus</name>
    <dbReference type="NCBI Taxonomy" id="2898945"/>
    <lineage>
        <taxon>Bacteria</taxon>
        <taxon>Bacillati</taxon>
        <taxon>Actinomycetota</taxon>
        <taxon>Actinomycetes</taxon>
        <taxon>Kitasatosporales</taxon>
        <taxon>Streptomycetaceae</taxon>
        <taxon>Streptomyces</taxon>
    </lineage>
</organism>
<accession>A0ABS1PER6</accession>
<keyword evidence="3" id="KW-0274">FAD</keyword>
<keyword evidence="4" id="KW-0560">Oxidoreductase</keyword>
<evidence type="ECO:0000256" key="4">
    <source>
        <dbReference type="ARBA" id="ARBA00023002"/>
    </source>
</evidence>
<evidence type="ECO:0000259" key="5">
    <source>
        <dbReference type="Pfam" id="PF00732"/>
    </source>
</evidence>
<reference evidence="7 8" key="1">
    <citation type="submission" date="2021-01" db="EMBL/GenBank/DDBJ databases">
        <title>WGS of actinomycetes isolated from Thailand.</title>
        <authorList>
            <person name="Thawai C."/>
        </authorList>
    </citation>
    <scope>NUCLEOTIDE SEQUENCE [LARGE SCALE GENOMIC DNA]</scope>
    <source>
        <strain evidence="7 8">CA3R110</strain>
    </source>
</reference>
<evidence type="ECO:0000313" key="7">
    <source>
        <dbReference type="EMBL" id="MBL1110870.1"/>
    </source>
</evidence>
<sequence length="548" mass="59532">MNTPPAARSGTADPANVLIIGAGPSGAVTARYLAERGFSVVCLEQGDWVNPTEFPGDKPEWELLSMRRWHHDPNVRRRPADYPCEVSGSDIHPVMFSGVGGSSLLFGAQWMRLLPSDFRTRTLDGVGDDWPFTYEELTPYYDRVDAEVGLSGLEGDPAYPPGWAPPMPPHPIGKIGKRAARGMNKLGWHWWPGPNAIASQRHGNLAQCVRLGACETGCPQGAKGSFDLTHWPIALHAGARLITGARVRGIHTDHRGRATGAVYLDRDGNERFQPAEVVVLAANGVGTPRLLLLSRSNQFPDGLANSSGLVGKRLMLHPNGEVTGIYDEDMDSRLGPAGHSIHSLEFYETDARRGFVRGAKWQVMPTGGPLRALSLHDDAPFEDRWGASVHQLMRTTLGHTFQWGVNAEDLPEETNTVTLDGELTDSDGIPAPRINYRVSENTRRLMRFNLDRIHEAHEAAGALKTVETELWSDQPGHLLGTARMGADPNTSVVDGYGRAHDVSNLFIVDGSVFPTAGAVNPTATIAAIALRTAEHLAKNARAQEVPLS</sequence>
<comment type="similarity">
    <text evidence="1">Belongs to the GMC oxidoreductase family.</text>
</comment>
<dbReference type="InterPro" id="IPR007867">
    <property type="entry name" value="GMC_OxRtase_C"/>
</dbReference>
<evidence type="ECO:0000256" key="2">
    <source>
        <dbReference type="ARBA" id="ARBA00022630"/>
    </source>
</evidence>
<dbReference type="EMBL" id="JAERRG010000001">
    <property type="protein sequence ID" value="MBL1110870.1"/>
    <property type="molecule type" value="Genomic_DNA"/>
</dbReference>
<keyword evidence="8" id="KW-1185">Reference proteome</keyword>
<proteinExistence type="inferred from homology"/>
<feature type="domain" description="Glucose-methanol-choline oxidoreductase C-terminal" evidence="6">
    <location>
        <begin position="411"/>
        <end position="529"/>
    </location>
</feature>
<feature type="domain" description="Glucose-methanol-choline oxidoreductase N-terminal" evidence="5">
    <location>
        <begin position="97"/>
        <end position="318"/>
    </location>
</feature>
<protein>
    <submittedName>
        <fullName evidence="7">GMC family oxidoreductase</fullName>
    </submittedName>
</protein>
<dbReference type="Pfam" id="PF00732">
    <property type="entry name" value="GMC_oxred_N"/>
    <property type="match status" value="1"/>
</dbReference>
<keyword evidence="2" id="KW-0285">Flavoprotein</keyword>
<comment type="caution">
    <text evidence="7">The sequence shown here is derived from an EMBL/GenBank/DDBJ whole genome shotgun (WGS) entry which is preliminary data.</text>
</comment>
<dbReference type="Proteomes" id="UP000621510">
    <property type="component" value="Unassembled WGS sequence"/>
</dbReference>
<evidence type="ECO:0000256" key="3">
    <source>
        <dbReference type="ARBA" id="ARBA00022827"/>
    </source>
</evidence>
<evidence type="ECO:0000259" key="6">
    <source>
        <dbReference type="Pfam" id="PF05199"/>
    </source>
</evidence>
<dbReference type="InterPro" id="IPR036188">
    <property type="entry name" value="FAD/NAD-bd_sf"/>
</dbReference>
<dbReference type="PANTHER" id="PTHR46056">
    <property type="entry name" value="LONG-CHAIN-ALCOHOL OXIDASE"/>
    <property type="match status" value="1"/>
</dbReference>
<dbReference type="SUPFAM" id="SSF51905">
    <property type="entry name" value="FAD/NAD(P)-binding domain"/>
    <property type="match status" value="1"/>
</dbReference>
<dbReference type="Gene3D" id="3.50.50.60">
    <property type="entry name" value="FAD/NAD(P)-binding domain"/>
    <property type="match status" value="2"/>
</dbReference>